<name>A0ABZ3J0U5_SPOA4</name>
<dbReference type="CDD" id="cd02966">
    <property type="entry name" value="TlpA_like_family"/>
    <property type="match status" value="1"/>
</dbReference>
<sequence length="178" mass="19674">MSKRFIVLAIAIIAMTVAIGFIAMQPENFLRTQPDKPAVDSGVTVGKQLPEFTLSTLNGKMTKVSPAAQQVTILNFWATWCPPCRQEMPELEKFAQQYSGKVGFYAINIQEPVATVNEFLAHNKYTMNVLSDKTGEVSQNFRINSIPTTLVIDKQGIIKYRKSGPVTVAELEGVLHGL</sequence>
<dbReference type="PANTHER" id="PTHR42852">
    <property type="entry name" value="THIOL:DISULFIDE INTERCHANGE PROTEIN DSBE"/>
    <property type="match status" value="1"/>
</dbReference>
<evidence type="ECO:0000259" key="1">
    <source>
        <dbReference type="PROSITE" id="PS51352"/>
    </source>
</evidence>
<protein>
    <submittedName>
        <fullName evidence="2">Sporulation thiol-disulfide oxidoreductase A</fullName>
    </submittedName>
</protein>
<reference evidence="2" key="1">
    <citation type="submission" date="2024-05" db="EMBL/GenBank/DDBJ databases">
        <title>Isolation and characterization of Sporomusa carbonis sp. nov., a carboxydotrophic hydrogenogen in the genus of Sporomusa isolated from a charcoal burning pile.</title>
        <authorList>
            <person name="Boeer T."/>
            <person name="Rosenbaum F."/>
            <person name="Eysell L."/>
            <person name="Mueller V."/>
            <person name="Daniel R."/>
            <person name="Poehlein A."/>
        </authorList>
    </citation>
    <scope>NUCLEOTIDE SEQUENCE [LARGE SCALE GENOMIC DNA]</scope>
    <source>
        <strain evidence="2">DSM 3132</strain>
    </source>
</reference>
<dbReference type="Pfam" id="PF00578">
    <property type="entry name" value="AhpC-TSA"/>
    <property type="match status" value="1"/>
</dbReference>
<feature type="domain" description="Thioredoxin" evidence="1">
    <location>
        <begin position="43"/>
        <end position="178"/>
    </location>
</feature>
<dbReference type="SUPFAM" id="SSF52833">
    <property type="entry name" value="Thioredoxin-like"/>
    <property type="match status" value="1"/>
</dbReference>
<dbReference type="InterPro" id="IPR013766">
    <property type="entry name" value="Thioredoxin_domain"/>
</dbReference>
<dbReference type="Gene3D" id="3.40.30.10">
    <property type="entry name" value="Glutaredoxin"/>
    <property type="match status" value="1"/>
</dbReference>
<gene>
    <name evidence="2" type="primary">stoA</name>
    <name evidence="2" type="ORF">SPACI_020250</name>
</gene>
<dbReference type="InterPro" id="IPR036249">
    <property type="entry name" value="Thioredoxin-like_sf"/>
</dbReference>
<organism evidence="2 3">
    <name type="scientific">Sporomusa acidovorans (strain ATCC 49682 / DSM 3132 / Mol)</name>
    <dbReference type="NCBI Taxonomy" id="1123286"/>
    <lineage>
        <taxon>Bacteria</taxon>
        <taxon>Bacillati</taxon>
        <taxon>Bacillota</taxon>
        <taxon>Negativicutes</taxon>
        <taxon>Selenomonadales</taxon>
        <taxon>Sporomusaceae</taxon>
        <taxon>Sporomusa</taxon>
    </lineage>
</organism>
<dbReference type="Proteomes" id="UP000216052">
    <property type="component" value="Chromosome"/>
</dbReference>
<keyword evidence="3" id="KW-1185">Reference proteome</keyword>
<dbReference type="InterPro" id="IPR050553">
    <property type="entry name" value="Thioredoxin_ResA/DsbE_sf"/>
</dbReference>
<dbReference type="PROSITE" id="PS00194">
    <property type="entry name" value="THIOREDOXIN_1"/>
    <property type="match status" value="1"/>
</dbReference>
<evidence type="ECO:0000313" key="2">
    <source>
        <dbReference type="EMBL" id="XFO71979.1"/>
    </source>
</evidence>
<dbReference type="RefSeq" id="WP_093795174.1">
    <property type="nucleotide sequence ID" value="NZ_CP155571.1"/>
</dbReference>
<dbReference type="InterPro" id="IPR017937">
    <property type="entry name" value="Thioredoxin_CS"/>
</dbReference>
<dbReference type="PANTHER" id="PTHR42852:SF17">
    <property type="entry name" value="THIOREDOXIN-LIKE PROTEIN HI_1115"/>
    <property type="match status" value="1"/>
</dbReference>
<proteinExistence type="predicted"/>
<dbReference type="InterPro" id="IPR000866">
    <property type="entry name" value="AhpC/TSA"/>
</dbReference>
<accession>A0ABZ3J0U5</accession>
<evidence type="ECO:0000313" key="3">
    <source>
        <dbReference type="Proteomes" id="UP000216052"/>
    </source>
</evidence>
<dbReference type="EMBL" id="CP155571">
    <property type="protein sequence ID" value="XFO71979.1"/>
    <property type="molecule type" value="Genomic_DNA"/>
</dbReference>
<dbReference type="PROSITE" id="PS51352">
    <property type="entry name" value="THIOREDOXIN_2"/>
    <property type="match status" value="1"/>
</dbReference>